<gene>
    <name evidence="5" type="ORF">RsY01_528</name>
</gene>
<evidence type="ECO:0000256" key="1">
    <source>
        <dbReference type="ARBA" id="ARBA00022801"/>
    </source>
</evidence>
<evidence type="ECO:0000256" key="2">
    <source>
        <dbReference type="ARBA" id="ARBA00023326"/>
    </source>
</evidence>
<dbReference type="InterPro" id="IPR036573">
    <property type="entry name" value="CBM_sf_5/12"/>
</dbReference>
<dbReference type="GO" id="GO:0005576">
    <property type="term" value="C:extracellular region"/>
    <property type="evidence" value="ECO:0007669"/>
    <property type="project" value="InterPro"/>
</dbReference>
<reference evidence="6" key="1">
    <citation type="submission" date="2017-08" db="EMBL/GenBank/DDBJ databases">
        <title>Draft genome sequence of Lactococcus sp. strain Rs-Y01, isolated from the gut of the lower termite Reticulitermes speratus.</title>
        <authorList>
            <person name="Ohkuma M."/>
            <person name="Yuki M."/>
        </authorList>
    </citation>
    <scope>NUCLEOTIDE SEQUENCE [LARGE SCALE GENOMIC DNA]</scope>
    <source>
        <strain evidence="6">Rs-Y01</strain>
    </source>
</reference>
<keyword evidence="6" id="KW-1185">Reference proteome</keyword>
<comment type="caution">
    <text evidence="5">The sequence shown here is derived from an EMBL/GenBank/DDBJ whole genome shotgun (WGS) entry which is preliminary data.</text>
</comment>
<dbReference type="EMBL" id="BEDT01000001">
    <property type="protein sequence ID" value="GAX46948.1"/>
    <property type="molecule type" value="Genomic_DNA"/>
</dbReference>
<dbReference type="Proteomes" id="UP000218689">
    <property type="component" value="Unassembled WGS sequence"/>
</dbReference>
<accession>A0A224WXD3</accession>
<proteinExistence type="predicted"/>
<dbReference type="GO" id="GO:0004553">
    <property type="term" value="F:hydrolase activity, hydrolyzing O-glycosyl compounds"/>
    <property type="evidence" value="ECO:0007669"/>
    <property type="project" value="InterPro"/>
</dbReference>
<keyword evidence="3" id="KW-1133">Transmembrane helix</keyword>
<feature type="transmembrane region" description="Helical" evidence="3">
    <location>
        <begin position="7"/>
        <end position="27"/>
    </location>
</feature>
<protein>
    <recommendedName>
        <fullName evidence="4">Chitin-binding type-3 domain-containing protein</fullName>
    </recommendedName>
</protein>
<dbReference type="CDD" id="cd06543">
    <property type="entry name" value="GH18_PF-ChiA-like"/>
    <property type="match status" value="1"/>
</dbReference>
<dbReference type="PANTHER" id="PTHR42976:SF1">
    <property type="entry name" value="GH18 DOMAIN-CONTAINING PROTEIN-RELATED"/>
    <property type="match status" value="1"/>
</dbReference>
<name>A0A224WXD3_9LACT</name>
<dbReference type="Gene3D" id="3.20.20.80">
    <property type="entry name" value="Glycosidases"/>
    <property type="match status" value="1"/>
</dbReference>
<evidence type="ECO:0000259" key="4">
    <source>
        <dbReference type="SMART" id="SM00495"/>
    </source>
</evidence>
<dbReference type="Gene3D" id="2.10.10.20">
    <property type="entry name" value="Carbohydrate-binding module superfamily 5/12"/>
    <property type="match status" value="2"/>
</dbReference>
<keyword evidence="2" id="KW-0119">Carbohydrate metabolism</keyword>
<dbReference type="RefSeq" id="WP_094784004.1">
    <property type="nucleotide sequence ID" value="NZ_BEDT01000001.1"/>
</dbReference>
<organism evidence="5 6">
    <name type="scientific">Pseudolactococcus reticulitermitis</name>
    <dbReference type="NCBI Taxonomy" id="2025039"/>
    <lineage>
        <taxon>Bacteria</taxon>
        <taxon>Bacillati</taxon>
        <taxon>Bacillota</taxon>
        <taxon>Bacilli</taxon>
        <taxon>Lactobacillales</taxon>
        <taxon>Streptococcaceae</taxon>
        <taxon>Pseudolactococcus</taxon>
    </lineage>
</organism>
<dbReference type="CDD" id="cd12215">
    <property type="entry name" value="ChiC_BD"/>
    <property type="match status" value="2"/>
</dbReference>
<sequence length="510" mass="56813">MKKKLSFLRLVILLGLIIAGGLLYLNIDQLVPRTISKVKIKEKPWFASYVDVTLMPQFDFEQVEGNLVLSFVVASDKDNAPSWGNAYSLNEAETSLDLKRRIARVRQNNRDVMISFGGLVNHELAQNYTDSKALMSAYESVVARYSVNAIDLDLENEGLTDATAGKIRAKAIAELQKKRKKESKPLSVWVTLPVSTDGLTSDGVNAVKILLDEDVELAGVNGMTMNFGETRKSNLSMGKNAIHALQALHAQLKNIYQQKKILLSDSAVWAKIGATPMIGQNDILTEVFTLDDANELNQFAQKNGMGRLSIWSANRDRASTKSSVHTNVVSNFYSGVEQEDQAFSKILRAGFDGSLLANTTKETVSDLTEEDLMDHPETSPYQIWSKDKTYLSETKVVWQHNVYQAKWWTTGDEPNVPLTNADANPWELLGPVLKGETPVSIPILKEGTYEAWGNEKAYQAGDRVMLGGNGYIAKWWNQNETPEKAIIKPSDSPWRQLTESEIKEVLKEAP</sequence>
<keyword evidence="1" id="KW-0378">Hydrolase</keyword>
<dbReference type="SUPFAM" id="SSF51445">
    <property type="entry name" value="(Trans)glycosidases"/>
    <property type="match status" value="1"/>
</dbReference>
<feature type="domain" description="Chitin-binding type-3" evidence="4">
    <location>
        <begin position="449"/>
        <end position="497"/>
    </location>
</feature>
<keyword evidence="3" id="KW-0812">Transmembrane</keyword>
<dbReference type="InterPro" id="IPR052750">
    <property type="entry name" value="GH18_Chitinase"/>
</dbReference>
<dbReference type="Pfam" id="PF02839">
    <property type="entry name" value="CBM_5_12"/>
    <property type="match status" value="1"/>
</dbReference>
<dbReference type="PANTHER" id="PTHR42976">
    <property type="entry name" value="BIFUNCTIONAL CHITINASE/LYSOZYME-RELATED"/>
    <property type="match status" value="1"/>
</dbReference>
<dbReference type="SMART" id="SM00495">
    <property type="entry name" value="ChtBD3"/>
    <property type="match status" value="2"/>
</dbReference>
<dbReference type="InterPro" id="IPR017853">
    <property type="entry name" value="GH"/>
</dbReference>
<evidence type="ECO:0000313" key="5">
    <source>
        <dbReference type="EMBL" id="GAX46948.1"/>
    </source>
</evidence>
<dbReference type="SUPFAM" id="SSF51055">
    <property type="entry name" value="Carbohydrate binding domain"/>
    <property type="match status" value="2"/>
</dbReference>
<dbReference type="GO" id="GO:0000272">
    <property type="term" value="P:polysaccharide catabolic process"/>
    <property type="evidence" value="ECO:0007669"/>
    <property type="project" value="UniProtKB-KW"/>
</dbReference>
<dbReference type="AlphaFoldDB" id="A0A224WXD3"/>
<evidence type="ECO:0000256" key="3">
    <source>
        <dbReference type="SAM" id="Phobius"/>
    </source>
</evidence>
<dbReference type="InterPro" id="IPR003610">
    <property type="entry name" value="CBM5/12"/>
</dbReference>
<keyword evidence="3" id="KW-0472">Membrane</keyword>
<feature type="domain" description="Chitin-binding type-3" evidence="4">
    <location>
        <begin position="381"/>
        <end position="429"/>
    </location>
</feature>
<keyword evidence="2" id="KW-0624">Polysaccharide degradation</keyword>
<dbReference type="GO" id="GO:0030246">
    <property type="term" value="F:carbohydrate binding"/>
    <property type="evidence" value="ECO:0007669"/>
    <property type="project" value="InterPro"/>
</dbReference>
<dbReference type="OrthoDB" id="9775889at2"/>
<evidence type="ECO:0000313" key="6">
    <source>
        <dbReference type="Proteomes" id="UP000218689"/>
    </source>
</evidence>